<dbReference type="KEGG" id="epi:Q3V30_22515"/>
<dbReference type="EMBL" id="CP132355">
    <property type="protein sequence ID" value="WLS81239.1"/>
    <property type="molecule type" value="Genomic_DNA"/>
</dbReference>
<geneLocation type="plasmid" evidence="1 2">
    <name>unnamed2</name>
</geneLocation>
<reference evidence="1 2" key="1">
    <citation type="submission" date="2023-07" db="EMBL/GenBank/DDBJ databases">
        <title>Pathogenic bacteria of pear tree diseases.</title>
        <authorList>
            <person name="Zhang Z."/>
            <person name="He L."/>
            <person name="Huang R."/>
        </authorList>
    </citation>
    <scope>NUCLEOTIDE SEQUENCE [LARGE SCALE GENOMIC DNA]</scope>
    <source>
        <strain evidence="1 2">DE2</strain>
        <plasmid evidence="1 2">unnamed2</plasmid>
    </source>
</reference>
<keyword evidence="2" id="KW-1185">Reference proteome</keyword>
<evidence type="ECO:0000313" key="2">
    <source>
        <dbReference type="Proteomes" id="UP001228139"/>
    </source>
</evidence>
<organism evidence="1 2">
    <name type="scientific">Erwinia pyri</name>
    <dbReference type="NCBI Taxonomy" id="3062598"/>
    <lineage>
        <taxon>Bacteria</taxon>
        <taxon>Pseudomonadati</taxon>
        <taxon>Pseudomonadota</taxon>
        <taxon>Gammaproteobacteria</taxon>
        <taxon>Enterobacterales</taxon>
        <taxon>Erwiniaceae</taxon>
        <taxon>Erwinia</taxon>
    </lineage>
</organism>
<proteinExistence type="predicted"/>
<evidence type="ECO:0000313" key="1">
    <source>
        <dbReference type="EMBL" id="WLS81239.1"/>
    </source>
</evidence>
<gene>
    <name evidence="1" type="ORF">Q3V30_22515</name>
</gene>
<sequence>MKVYAIDFQAVNAIKEIITCTSFIHAETLFLAVHNFEEQNRGLGYIAVSVREEAADELSALKSLKANVRFWFIECGLNSHQIIDQINTWYNFAFTQKEQDEAKKEVIGQIKKRR</sequence>
<dbReference type="RefSeq" id="WP_306213609.1">
    <property type="nucleotide sequence ID" value="NZ_CP132355.1"/>
</dbReference>
<dbReference type="Proteomes" id="UP001228139">
    <property type="component" value="Plasmid unnamed2"/>
</dbReference>
<dbReference type="AlphaFoldDB" id="A0AA50DNL3"/>
<keyword evidence="1" id="KW-0614">Plasmid</keyword>
<name>A0AA50DNL3_9GAMM</name>
<protein>
    <submittedName>
        <fullName evidence="1">Uncharacterized protein</fullName>
    </submittedName>
</protein>
<accession>A0AA50DNL3</accession>